<feature type="region of interest" description="Disordered" evidence="1">
    <location>
        <begin position="1"/>
        <end position="37"/>
    </location>
</feature>
<dbReference type="Proteomes" id="UP001206483">
    <property type="component" value="Unassembled WGS sequence"/>
</dbReference>
<keyword evidence="3" id="KW-1185">Reference proteome</keyword>
<comment type="caution">
    <text evidence="2">The sequence shown here is derived from an EMBL/GenBank/DDBJ whole genome shotgun (WGS) entry which is preliminary data.</text>
</comment>
<protein>
    <submittedName>
        <fullName evidence="2">Uncharacterized protein</fullName>
    </submittedName>
</protein>
<gene>
    <name evidence="2" type="ORF">FHR36_006485</name>
</gene>
<evidence type="ECO:0000256" key="1">
    <source>
        <dbReference type="SAM" id="MobiDB-lite"/>
    </source>
</evidence>
<name>A0ABT1J835_9ACTN</name>
<evidence type="ECO:0000313" key="3">
    <source>
        <dbReference type="Proteomes" id="UP001206483"/>
    </source>
</evidence>
<accession>A0ABT1J835</accession>
<reference evidence="2 3" key="1">
    <citation type="submission" date="2022-06" db="EMBL/GenBank/DDBJ databases">
        <title>Sequencing the genomes of 1000 actinobacteria strains.</title>
        <authorList>
            <person name="Klenk H.-P."/>
        </authorList>
    </citation>
    <scope>NUCLEOTIDE SEQUENCE [LARGE SCALE GENOMIC DNA]</scope>
    <source>
        <strain evidence="2 3">DSM 41656</strain>
    </source>
</reference>
<organism evidence="2 3">
    <name type="scientific">Kitasatospora paracochleata</name>
    <dbReference type="NCBI Taxonomy" id="58354"/>
    <lineage>
        <taxon>Bacteria</taxon>
        <taxon>Bacillati</taxon>
        <taxon>Actinomycetota</taxon>
        <taxon>Actinomycetes</taxon>
        <taxon>Kitasatosporales</taxon>
        <taxon>Streptomycetaceae</taxon>
        <taxon>Kitasatospora</taxon>
    </lineage>
</organism>
<dbReference type="EMBL" id="JAMZDX010000006">
    <property type="protein sequence ID" value="MCP2313304.1"/>
    <property type="molecule type" value="Genomic_DNA"/>
</dbReference>
<evidence type="ECO:0000313" key="2">
    <source>
        <dbReference type="EMBL" id="MCP2313304.1"/>
    </source>
</evidence>
<proteinExistence type="predicted"/>
<sequence>MDSAPSLRPGGTPTSAPPSHAPSLPAIGQEGPINDAR</sequence>